<dbReference type="PANTHER" id="PTHR22923:SF69">
    <property type="entry name" value="COMPLEMENT C1Q-LIKE PROTEIN 2"/>
    <property type="match status" value="1"/>
</dbReference>
<keyword evidence="3" id="KW-0732">Signal</keyword>
<evidence type="ECO:0000259" key="7">
    <source>
        <dbReference type="PROSITE" id="PS50871"/>
    </source>
</evidence>
<keyword evidence="6" id="KW-1133">Transmembrane helix</keyword>
<feature type="transmembrane region" description="Helical" evidence="6">
    <location>
        <begin position="151"/>
        <end position="174"/>
    </location>
</feature>
<feature type="region of interest" description="Disordered" evidence="5">
    <location>
        <begin position="226"/>
        <end position="305"/>
    </location>
</feature>
<dbReference type="Proteomes" id="UP000700334">
    <property type="component" value="Unassembled WGS sequence"/>
</dbReference>
<reference evidence="8" key="1">
    <citation type="journal article" date="2021" name="Evol. Appl.">
        <title>The genome of the Pyrenean desman and the effects of bottlenecks and inbreeding on the genomic landscape of an endangered species.</title>
        <authorList>
            <person name="Escoda L."/>
            <person name="Castresana J."/>
        </authorList>
    </citation>
    <scope>NUCLEOTIDE SEQUENCE</scope>
    <source>
        <strain evidence="8">IBE-C5619</strain>
    </source>
</reference>
<evidence type="ECO:0000256" key="4">
    <source>
        <dbReference type="ARBA" id="ARBA00023119"/>
    </source>
</evidence>
<dbReference type="Pfam" id="PF00386">
    <property type="entry name" value="C1q"/>
    <property type="match status" value="1"/>
</dbReference>
<feature type="domain" description="C1q" evidence="7">
    <location>
        <begin position="315"/>
        <end position="448"/>
    </location>
</feature>
<evidence type="ECO:0000313" key="8">
    <source>
        <dbReference type="EMBL" id="KAG8509582.1"/>
    </source>
</evidence>
<evidence type="ECO:0000256" key="3">
    <source>
        <dbReference type="ARBA" id="ARBA00022729"/>
    </source>
</evidence>
<dbReference type="PRINTS" id="PR00007">
    <property type="entry name" value="COMPLEMNTC1Q"/>
</dbReference>
<evidence type="ECO:0000313" key="9">
    <source>
        <dbReference type="Proteomes" id="UP000700334"/>
    </source>
</evidence>
<evidence type="ECO:0000256" key="6">
    <source>
        <dbReference type="SAM" id="Phobius"/>
    </source>
</evidence>
<dbReference type="PROSITE" id="PS50871">
    <property type="entry name" value="C1Q"/>
    <property type="match status" value="1"/>
</dbReference>
<feature type="compositionally biased region" description="Gly residues" evidence="5">
    <location>
        <begin position="286"/>
        <end position="302"/>
    </location>
</feature>
<dbReference type="Gene3D" id="2.60.120.40">
    <property type="match status" value="1"/>
</dbReference>
<proteinExistence type="predicted"/>
<comment type="subcellular location">
    <subcellularLocation>
        <location evidence="1">Secreted</location>
    </subcellularLocation>
</comment>
<keyword evidence="4" id="KW-0176">Collagen</keyword>
<gene>
    <name evidence="8" type="ORF">J0S82_013005</name>
</gene>
<evidence type="ECO:0000256" key="2">
    <source>
        <dbReference type="ARBA" id="ARBA00022525"/>
    </source>
</evidence>
<feature type="compositionally biased region" description="Pro residues" evidence="5">
    <location>
        <begin position="245"/>
        <end position="265"/>
    </location>
</feature>
<dbReference type="PANTHER" id="PTHR22923">
    <property type="entry name" value="CEREBELLIN-RELATED"/>
    <property type="match status" value="1"/>
</dbReference>
<dbReference type="OrthoDB" id="10070467at2759"/>
<feature type="region of interest" description="Disordered" evidence="5">
    <location>
        <begin position="98"/>
        <end position="134"/>
    </location>
</feature>
<dbReference type="GO" id="GO:0005581">
    <property type="term" value="C:collagen trimer"/>
    <property type="evidence" value="ECO:0007669"/>
    <property type="project" value="UniProtKB-KW"/>
</dbReference>
<dbReference type="FunFam" id="2.60.120.40:FF:000001">
    <property type="entry name" value="Complement C1q B chain"/>
    <property type="match status" value="1"/>
</dbReference>
<dbReference type="SUPFAM" id="SSF49842">
    <property type="entry name" value="TNF-like"/>
    <property type="match status" value="1"/>
</dbReference>
<evidence type="ECO:0000256" key="1">
    <source>
        <dbReference type="ARBA" id="ARBA00004613"/>
    </source>
</evidence>
<sequence>MRAAGERSTARRRARAPTLRAQPRGASQQAELPRPHRTPHPHPALPGDRFPDPWGTRLGLRALPPSARGCAALQSSSGVLGPRAWAPAPLGEVVERPEQGVATSGARPGPVEPAPECGERGRPRRPTITSPGGKQELVAVASRLWQRRRRACLAAVGVLLAMALGLLIALPLLLQAAPPGAAHYEMMGTCRMICDPYSAAPGGGPAGAKAPPPGPSTAALEVMQDLSANPPPPFIQGPKGDPGRPGKPGPRGPPGEPGPPGPRGPPGEKGDSGRPGLPGLQLTAGTAGGVGVAGGGTGGGGDSEGEVTGALSAAFSGPKIAFYVGLKSPHEGYEVLKFDDVVTNLGNHYDPTTGKFSCQVRGIYFFTYHILMRGGDGTSMWADLCKNGQVRASAIAQDADQNYDYASNSVVLHLDSGDEVYVKLDGGKAHGGNNNKYSTFSGFLLYPD</sequence>
<dbReference type="InterPro" id="IPR001073">
    <property type="entry name" value="C1q_dom"/>
</dbReference>
<organism evidence="8 9">
    <name type="scientific">Galemys pyrenaicus</name>
    <name type="common">Iberian desman</name>
    <name type="synonym">Pyrenean desman</name>
    <dbReference type="NCBI Taxonomy" id="202257"/>
    <lineage>
        <taxon>Eukaryota</taxon>
        <taxon>Metazoa</taxon>
        <taxon>Chordata</taxon>
        <taxon>Craniata</taxon>
        <taxon>Vertebrata</taxon>
        <taxon>Euteleostomi</taxon>
        <taxon>Mammalia</taxon>
        <taxon>Eutheria</taxon>
        <taxon>Laurasiatheria</taxon>
        <taxon>Eulipotyphla</taxon>
        <taxon>Talpidae</taxon>
        <taxon>Galemys</taxon>
    </lineage>
</organism>
<keyword evidence="9" id="KW-1185">Reference proteome</keyword>
<dbReference type="GO" id="GO:0005576">
    <property type="term" value="C:extracellular region"/>
    <property type="evidence" value="ECO:0007669"/>
    <property type="project" value="UniProtKB-SubCell"/>
</dbReference>
<protein>
    <submittedName>
        <fullName evidence="8">Complement C1q-like protein 2</fullName>
    </submittedName>
</protein>
<dbReference type="InterPro" id="IPR050822">
    <property type="entry name" value="Cerebellin_Synaptic_Org"/>
</dbReference>
<keyword evidence="2" id="KW-0964">Secreted</keyword>
<keyword evidence="6" id="KW-0812">Transmembrane</keyword>
<dbReference type="AlphaFoldDB" id="A0A8J5ZYM5"/>
<dbReference type="EMBL" id="JAGFMF010011937">
    <property type="protein sequence ID" value="KAG8509582.1"/>
    <property type="molecule type" value="Genomic_DNA"/>
</dbReference>
<accession>A0A8J5ZYM5</accession>
<comment type="caution">
    <text evidence="8">The sequence shown here is derived from an EMBL/GenBank/DDBJ whole genome shotgun (WGS) entry which is preliminary data.</text>
</comment>
<evidence type="ECO:0000256" key="5">
    <source>
        <dbReference type="SAM" id="MobiDB-lite"/>
    </source>
</evidence>
<keyword evidence="6" id="KW-0472">Membrane</keyword>
<dbReference type="InterPro" id="IPR008983">
    <property type="entry name" value="Tumour_necrosis_fac-like_dom"/>
</dbReference>
<name>A0A8J5ZYM5_GALPY</name>
<feature type="region of interest" description="Disordered" evidence="5">
    <location>
        <begin position="1"/>
        <end position="56"/>
    </location>
</feature>
<dbReference type="SMART" id="SM00110">
    <property type="entry name" value="C1Q"/>
    <property type="match status" value="1"/>
</dbReference>